<organism evidence="1">
    <name type="scientific">bioreactor metagenome</name>
    <dbReference type="NCBI Taxonomy" id="1076179"/>
    <lineage>
        <taxon>unclassified sequences</taxon>
        <taxon>metagenomes</taxon>
        <taxon>ecological metagenomes</taxon>
    </lineage>
</organism>
<comment type="caution">
    <text evidence="1">The sequence shown here is derived from an EMBL/GenBank/DDBJ whole genome shotgun (WGS) entry which is preliminary data.</text>
</comment>
<sequence length="97" mass="11253">MDIRIQSLKFDADQKLIDFIEKKFSKLPKFYDEISNVEIVLSLLPDHENKNVKVMVEVPGNQILVERHSKTFENAAVDCVDVLKDLLVKAKEKRKEP</sequence>
<dbReference type="AlphaFoldDB" id="A0A644TZU9"/>
<gene>
    <name evidence="1" type="ORF">SDC9_18283</name>
</gene>
<proteinExistence type="predicted"/>
<dbReference type="SUPFAM" id="SSF69754">
    <property type="entry name" value="Ribosome binding protein Y (YfiA homologue)"/>
    <property type="match status" value="1"/>
</dbReference>
<reference evidence="1" key="1">
    <citation type="submission" date="2019-08" db="EMBL/GenBank/DDBJ databases">
        <authorList>
            <person name="Kucharzyk K."/>
            <person name="Murdoch R.W."/>
            <person name="Higgins S."/>
            <person name="Loffler F."/>
        </authorList>
    </citation>
    <scope>NUCLEOTIDE SEQUENCE</scope>
</reference>
<dbReference type="Pfam" id="PF02482">
    <property type="entry name" value="Ribosomal_S30AE"/>
    <property type="match status" value="1"/>
</dbReference>
<evidence type="ECO:0008006" key="2">
    <source>
        <dbReference type="Google" id="ProtNLM"/>
    </source>
</evidence>
<name>A0A644TZU9_9ZZZZ</name>
<dbReference type="EMBL" id="VSSQ01000066">
    <property type="protein sequence ID" value="MPL72498.1"/>
    <property type="molecule type" value="Genomic_DNA"/>
</dbReference>
<protein>
    <recommendedName>
        <fullName evidence="2">Ribosome hibernation promotion factor</fullName>
    </recommendedName>
</protein>
<dbReference type="InterPro" id="IPR036567">
    <property type="entry name" value="RHF-like"/>
</dbReference>
<dbReference type="InterPro" id="IPR003489">
    <property type="entry name" value="RHF/RaiA"/>
</dbReference>
<evidence type="ECO:0000313" key="1">
    <source>
        <dbReference type="EMBL" id="MPL72498.1"/>
    </source>
</evidence>
<accession>A0A644TZU9</accession>
<dbReference type="Gene3D" id="3.30.160.100">
    <property type="entry name" value="Ribosome hibernation promotion factor-like"/>
    <property type="match status" value="1"/>
</dbReference>